<keyword evidence="2" id="KW-1185">Reference proteome</keyword>
<protein>
    <submittedName>
        <fullName evidence="1">Uncharacterized protein</fullName>
    </submittedName>
</protein>
<proteinExistence type="predicted"/>
<organism evidence="1 2">
    <name type="scientific">Neglectibacter timonensis</name>
    <dbReference type="NCBI Taxonomy" id="1776382"/>
    <lineage>
        <taxon>Bacteria</taxon>
        <taxon>Bacillati</taxon>
        <taxon>Bacillota</taxon>
        <taxon>Clostridia</taxon>
        <taxon>Eubacteriales</taxon>
        <taxon>Oscillospiraceae</taxon>
        <taxon>Neglectibacter</taxon>
    </lineage>
</organism>
<dbReference type="Pfam" id="PF20648">
    <property type="entry name" value="DUF6809"/>
    <property type="match status" value="1"/>
</dbReference>
<evidence type="ECO:0000313" key="2">
    <source>
        <dbReference type="Proteomes" id="UP001524473"/>
    </source>
</evidence>
<gene>
    <name evidence="1" type="ORF">NE695_18290</name>
</gene>
<dbReference type="RefSeq" id="WP_066863147.1">
    <property type="nucleotide sequence ID" value="NZ_CABKVV010000013.1"/>
</dbReference>
<name>A0ABT1S4H2_9FIRM</name>
<accession>A0ABT1S4H2</accession>
<sequence>MGNILEEFWYGNINPQEQSKESNRAIKELIKLMGRNRDRLHDSMTAEQQETLEKYDDCVNEMYGLIELEIFSYAFRLGGRLMLATLMDSGEDA</sequence>
<dbReference type="Proteomes" id="UP001524473">
    <property type="component" value="Unassembled WGS sequence"/>
</dbReference>
<reference evidence="1 2" key="1">
    <citation type="submission" date="2022-06" db="EMBL/GenBank/DDBJ databases">
        <title>Isolation of gut microbiota from human fecal samples.</title>
        <authorList>
            <person name="Pamer E.G."/>
            <person name="Barat B."/>
            <person name="Waligurski E."/>
            <person name="Medina S."/>
            <person name="Paddock L."/>
            <person name="Mostad J."/>
        </authorList>
    </citation>
    <scope>NUCLEOTIDE SEQUENCE [LARGE SCALE GENOMIC DNA]</scope>
    <source>
        <strain evidence="1 2">DFI.9.73</strain>
    </source>
</reference>
<comment type="caution">
    <text evidence="1">The sequence shown here is derived from an EMBL/GenBank/DDBJ whole genome shotgun (WGS) entry which is preliminary data.</text>
</comment>
<dbReference type="InterPro" id="IPR049215">
    <property type="entry name" value="DUF6809"/>
</dbReference>
<dbReference type="EMBL" id="JANFZH010000097">
    <property type="protein sequence ID" value="MCQ4841852.1"/>
    <property type="molecule type" value="Genomic_DNA"/>
</dbReference>
<dbReference type="GeneID" id="90532151"/>
<evidence type="ECO:0000313" key="1">
    <source>
        <dbReference type="EMBL" id="MCQ4841852.1"/>
    </source>
</evidence>